<accession>A0ABW4JGD3</accession>
<organism evidence="1 2">
    <name type="scientific">Alicyclobacillus fodiniaquatilis</name>
    <dbReference type="NCBI Taxonomy" id="1661150"/>
    <lineage>
        <taxon>Bacteria</taxon>
        <taxon>Bacillati</taxon>
        <taxon>Bacillota</taxon>
        <taxon>Bacilli</taxon>
        <taxon>Bacillales</taxon>
        <taxon>Alicyclobacillaceae</taxon>
        <taxon>Alicyclobacillus</taxon>
    </lineage>
</organism>
<dbReference type="Proteomes" id="UP001597079">
    <property type="component" value="Unassembled WGS sequence"/>
</dbReference>
<name>A0ABW4JGD3_9BACL</name>
<protein>
    <submittedName>
        <fullName evidence="1">Uncharacterized protein</fullName>
    </submittedName>
</protein>
<sequence length="131" mass="15370">MAAKRKQMPPRRKRMNRAARLQFAKSWLPIYTRNHLIRSYRKRFGVDLTCAITELGILGVQLDDTHVKQLYQSEQARLNVRQRTKLKRQCALETNLWPDSDDHHSVIIGYTSGGMPYGLAWDEVNDWDVEE</sequence>
<reference evidence="2" key="1">
    <citation type="journal article" date="2019" name="Int. J. Syst. Evol. Microbiol.">
        <title>The Global Catalogue of Microorganisms (GCM) 10K type strain sequencing project: providing services to taxonomists for standard genome sequencing and annotation.</title>
        <authorList>
            <consortium name="The Broad Institute Genomics Platform"/>
            <consortium name="The Broad Institute Genome Sequencing Center for Infectious Disease"/>
            <person name="Wu L."/>
            <person name="Ma J."/>
        </authorList>
    </citation>
    <scope>NUCLEOTIDE SEQUENCE [LARGE SCALE GENOMIC DNA]</scope>
    <source>
        <strain evidence="2">CGMCC 1.12286</strain>
    </source>
</reference>
<dbReference type="EMBL" id="JBHUCX010000028">
    <property type="protein sequence ID" value="MFD1675376.1"/>
    <property type="molecule type" value="Genomic_DNA"/>
</dbReference>
<dbReference type="RefSeq" id="WP_377943249.1">
    <property type="nucleotide sequence ID" value="NZ_JBHUCX010000028.1"/>
</dbReference>
<evidence type="ECO:0000313" key="2">
    <source>
        <dbReference type="Proteomes" id="UP001597079"/>
    </source>
</evidence>
<evidence type="ECO:0000313" key="1">
    <source>
        <dbReference type="EMBL" id="MFD1675376.1"/>
    </source>
</evidence>
<keyword evidence="2" id="KW-1185">Reference proteome</keyword>
<comment type="caution">
    <text evidence="1">The sequence shown here is derived from an EMBL/GenBank/DDBJ whole genome shotgun (WGS) entry which is preliminary data.</text>
</comment>
<proteinExistence type="predicted"/>
<gene>
    <name evidence="1" type="ORF">ACFSB2_11785</name>
</gene>